<accession>A0A964BMN6</accession>
<dbReference type="Proteomes" id="UP000729733">
    <property type="component" value="Unassembled WGS sequence"/>
</dbReference>
<evidence type="ECO:0000313" key="3">
    <source>
        <dbReference type="Proteomes" id="UP000729733"/>
    </source>
</evidence>
<dbReference type="Pfam" id="PF18588">
    <property type="entry name" value="WcbI"/>
    <property type="match status" value="1"/>
</dbReference>
<keyword evidence="3" id="KW-1185">Reference proteome</keyword>
<comment type="caution">
    <text evidence="2">The sequence shown here is derived from an EMBL/GenBank/DDBJ whole genome shotgun (WGS) entry which is preliminary data.</text>
</comment>
<gene>
    <name evidence="2" type="ORF">I4641_00355</name>
</gene>
<reference evidence="2" key="1">
    <citation type="journal article" date="2021" name="Antonie Van Leeuwenhoek">
        <title>Draft genome and description of Waterburya agarophytonicola gen. nov. sp. nov. (Pleurocapsales, Cyanobacteria): a seaweed symbiont.</title>
        <authorList>
            <person name="Bonthond G."/>
            <person name="Shalygin S."/>
            <person name="Bayer T."/>
            <person name="Weinberger F."/>
        </authorList>
    </citation>
    <scope>NUCLEOTIDE SEQUENCE</scope>
    <source>
        <strain evidence="2">KI4</strain>
    </source>
</reference>
<name>A0A964BMN6_9CYAN</name>
<dbReference type="InterPro" id="IPR041307">
    <property type="entry name" value="WcbI"/>
</dbReference>
<sequence>MKKYLIYGNCQTVIIKQLLEQNPEFNSTYEQIELKVVHLMSENDLDDLEKAVSETDIFVHQNISDNYKGIPQLGTNYLKTKLKTESKSISIPVSFFTGYNPEMVYIKDRNNVTVVSDFSDYHDFNLIKLFDSGVSPDEAAKIIQDVNFFTPRYILSNLHYSIAELERREANIDIKISNFLRKYHRNHKLFHTINHPAKVVLNYISNEILNLIGCSAVATESLFNDNEEVLDTTTFPIYPAIARQLNLAFSSKSEYKLKSNLYSLEEGIAKFFEFYEANRSLIQLNINKHQQNFSVYGSDRLRSDARNMSMLVK</sequence>
<evidence type="ECO:0000259" key="1">
    <source>
        <dbReference type="Pfam" id="PF18588"/>
    </source>
</evidence>
<protein>
    <recommendedName>
        <fullName evidence="1">Polysaccharide biosynthesis enzyme WcbI domain-containing protein</fullName>
    </recommendedName>
</protein>
<evidence type="ECO:0000313" key="2">
    <source>
        <dbReference type="EMBL" id="MCC0175431.1"/>
    </source>
</evidence>
<organism evidence="2 3">
    <name type="scientific">Waterburya agarophytonicola KI4</name>
    <dbReference type="NCBI Taxonomy" id="2874699"/>
    <lineage>
        <taxon>Bacteria</taxon>
        <taxon>Bacillati</taxon>
        <taxon>Cyanobacteriota</taxon>
        <taxon>Cyanophyceae</taxon>
        <taxon>Pleurocapsales</taxon>
        <taxon>Hyellaceae</taxon>
        <taxon>Waterburya</taxon>
        <taxon>Waterburya agarophytonicola</taxon>
    </lineage>
</organism>
<dbReference type="RefSeq" id="WP_229638431.1">
    <property type="nucleotide sequence ID" value="NZ_JADWDC010000001.1"/>
</dbReference>
<feature type="domain" description="Polysaccharide biosynthesis enzyme WcbI" evidence="1">
    <location>
        <begin position="4"/>
        <end position="215"/>
    </location>
</feature>
<dbReference type="EMBL" id="JADWDC010000001">
    <property type="protein sequence ID" value="MCC0175431.1"/>
    <property type="molecule type" value="Genomic_DNA"/>
</dbReference>
<dbReference type="Gene3D" id="3.40.50.12080">
    <property type="match status" value="1"/>
</dbReference>
<dbReference type="AlphaFoldDB" id="A0A964BMN6"/>
<proteinExistence type="predicted"/>